<proteinExistence type="predicted"/>
<reference evidence="1" key="1">
    <citation type="submission" date="2014-05" db="EMBL/GenBank/DDBJ databases">
        <authorList>
            <person name="Chronopoulou M."/>
        </authorList>
    </citation>
    <scope>NUCLEOTIDE SEQUENCE</scope>
    <source>
        <tissue evidence="1">Whole organism</tissue>
    </source>
</reference>
<name>A0A0K2UPC1_LEPSM</name>
<protein>
    <submittedName>
        <fullName evidence="1">Uncharacterized protein</fullName>
    </submittedName>
</protein>
<evidence type="ECO:0000313" key="1">
    <source>
        <dbReference type="EMBL" id="CDW39900.1"/>
    </source>
</evidence>
<dbReference type="AlphaFoldDB" id="A0A0K2UPC1"/>
<organism evidence="1">
    <name type="scientific">Lepeophtheirus salmonis</name>
    <name type="common">Salmon louse</name>
    <name type="synonym">Caligus salmonis</name>
    <dbReference type="NCBI Taxonomy" id="72036"/>
    <lineage>
        <taxon>Eukaryota</taxon>
        <taxon>Metazoa</taxon>
        <taxon>Ecdysozoa</taxon>
        <taxon>Arthropoda</taxon>
        <taxon>Crustacea</taxon>
        <taxon>Multicrustacea</taxon>
        <taxon>Hexanauplia</taxon>
        <taxon>Copepoda</taxon>
        <taxon>Siphonostomatoida</taxon>
        <taxon>Caligidae</taxon>
        <taxon>Lepeophtheirus</taxon>
    </lineage>
</organism>
<sequence length="230" mass="26956">FEEVPINNTVTNIAKLSLRHLRHHLGFNLTCELKLNHILSAQLSSTQGKTYVFDYMISFSGSCKYSPKLCRFIIIYIPKKCYKSEELCEVLIGKDRIMCTSFDKHFFKPNTNHFEVKNTTFYQPDINEQLHLASKSVKFLYHYFSTSTFCPMELKKISNMTSMRGGGTYYKFNLDLQTIPIEKGCEKEYRRCENVHIFKPNEKNCKLLDYDCLFPLDAAKVNCSTKKNWR</sequence>
<accession>A0A0K2UPC1</accession>
<dbReference type="EMBL" id="HACA01022539">
    <property type="protein sequence ID" value="CDW39900.1"/>
    <property type="molecule type" value="Transcribed_RNA"/>
</dbReference>
<feature type="non-terminal residue" evidence="1">
    <location>
        <position position="1"/>
    </location>
</feature>